<evidence type="ECO:0000313" key="8">
    <source>
        <dbReference type="EMBL" id="PHT27747.1"/>
    </source>
</evidence>
<name>A0A2G2V473_CAPBA</name>
<evidence type="ECO:0000259" key="7">
    <source>
        <dbReference type="PROSITE" id="PS50982"/>
    </source>
</evidence>
<dbReference type="InterPro" id="IPR043502">
    <property type="entry name" value="DNA/RNA_pol_sf"/>
</dbReference>
<organism evidence="8 9">
    <name type="scientific">Capsicum baccatum</name>
    <name type="common">Peruvian pepper</name>
    <dbReference type="NCBI Taxonomy" id="33114"/>
    <lineage>
        <taxon>Eukaryota</taxon>
        <taxon>Viridiplantae</taxon>
        <taxon>Streptophyta</taxon>
        <taxon>Embryophyta</taxon>
        <taxon>Tracheophyta</taxon>
        <taxon>Spermatophyta</taxon>
        <taxon>Magnoliopsida</taxon>
        <taxon>eudicotyledons</taxon>
        <taxon>Gunneridae</taxon>
        <taxon>Pentapetalae</taxon>
        <taxon>asterids</taxon>
        <taxon>lamiids</taxon>
        <taxon>Solanales</taxon>
        <taxon>Solanaceae</taxon>
        <taxon>Solanoideae</taxon>
        <taxon>Capsiceae</taxon>
        <taxon>Capsicum</taxon>
    </lineage>
</organism>
<dbReference type="SUPFAM" id="SSF56672">
    <property type="entry name" value="DNA/RNA polymerases"/>
    <property type="match status" value="1"/>
</dbReference>
<dbReference type="AlphaFoldDB" id="A0A2G2V473"/>
<reference evidence="8 9" key="1">
    <citation type="journal article" date="2017" name="Genome Biol.">
        <title>New reference genome sequences of hot pepper reveal the massive evolution of plant disease-resistance genes by retroduplication.</title>
        <authorList>
            <person name="Kim S."/>
            <person name="Park J."/>
            <person name="Yeom S.I."/>
            <person name="Kim Y.M."/>
            <person name="Seo E."/>
            <person name="Kim K.T."/>
            <person name="Kim M.S."/>
            <person name="Lee J.M."/>
            <person name="Cheong K."/>
            <person name="Shin H.S."/>
            <person name="Kim S.B."/>
            <person name="Han K."/>
            <person name="Lee J."/>
            <person name="Park M."/>
            <person name="Lee H.A."/>
            <person name="Lee H.Y."/>
            <person name="Lee Y."/>
            <person name="Oh S."/>
            <person name="Lee J.H."/>
            <person name="Choi E."/>
            <person name="Choi E."/>
            <person name="Lee S.E."/>
            <person name="Jeon J."/>
            <person name="Kim H."/>
            <person name="Choi G."/>
            <person name="Song H."/>
            <person name="Lee J."/>
            <person name="Lee S.C."/>
            <person name="Kwon J.K."/>
            <person name="Lee H.Y."/>
            <person name="Koo N."/>
            <person name="Hong Y."/>
            <person name="Kim R.W."/>
            <person name="Kang W.H."/>
            <person name="Huh J.H."/>
            <person name="Kang B.C."/>
            <person name="Yang T.J."/>
            <person name="Lee Y.H."/>
            <person name="Bennetzen J.L."/>
            <person name="Choi D."/>
        </authorList>
    </citation>
    <scope>NUCLEOTIDE SEQUENCE [LARGE SCALE GENOMIC DNA]</scope>
    <source>
        <strain evidence="9">cv. PBC81</strain>
    </source>
</reference>
<feature type="region of interest" description="Disordered" evidence="6">
    <location>
        <begin position="154"/>
        <end position="181"/>
    </location>
</feature>
<keyword evidence="5" id="KW-0539">Nucleus</keyword>
<dbReference type="GO" id="GO:0003677">
    <property type="term" value="F:DNA binding"/>
    <property type="evidence" value="ECO:0007669"/>
    <property type="project" value="UniProtKB-KW"/>
</dbReference>
<evidence type="ECO:0000256" key="4">
    <source>
        <dbReference type="ARBA" id="ARBA00023163"/>
    </source>
</evidence>
<dbReference type="InterPro" id="IPR016177">
    <property type="entry name" value="DNA-bd_dom_sf"/>
</dbReference>
<dbReference type="GO" id="GO:0005634">
    <property type="term" value="C:nucleus"/>
    <property type="evidence" value="ECO:0007669"/>
    <property type="project" value="UniProtKB-SubCell"/>
</dbReference>
<keyword evidence="3" id="KW-0238">DNA-binding</keyword>
<keyword evidence="9" id="KW-1185">Reference proteome</keyword>
<evidence type="ECO:0000256" key="6">
    <source>
        <dbReference type="SAM" id="MobiDB-lite"/>
    </source>
</evidence>
<dbReference type="EMBL" id="MLFT02000317">
    <property type="protein sequence ID" value="PHT27747.1"/>
    <property type="molecule type" value="Genomic_DNA"/>
</dbReference>
<dbReference type="PANTHER" id="PTHR12396">
    <property type="entry name" value="METHYL-CPG BINDING PROTEIN, MBD"/>
    <property type="match status" value="1"/>
</dbReference>
<dbReference type="PANTHER" id="PTHR12396:SF46">
    <property type="entry name" value="METHYL-CPG-BINDING DOMAIN-CONTAINING PROTEIN 6"/>
    <property type="match status" value="1"/>
</dbReference>
<reference evidence="9" key="2">
    <citation type="journal article" date="2017" name="J. Anim. Genet.">
        <title>Multiple reference genome sequences of hot pepper reveal the massive evolution of plant disease resistance genes by retroduplication.</title>
        <authorList>
            <person name="Kim S."/>
            <person name="Park J."/>
            <person name="Yeom S.-I."/>
            <person name="Kim Y.-M."/>
            <person name="Seo E."/>
            <person name="Kim K.-T."/>
            <person name="Kim M.-S."/>
            <person name="Lee J.M."/>
            <person name="Cheong K."/>
            <person name="Shin H.-S."/>
            <person name="Kim S.-B."/>
            <person name="Han K."/>
            <person name="Lee J."/>
            <person name="Park M."/>
            <person name="Lee H.-A."/>
            <person name="Lee H.-Y."/>
            <person name="Lee Y."/>
            <person name="Oh S."/>
            <person name="Lee J.H."/>
            <person name="Choi E."/>
            <person name="Choi E."/>
            <person name="Lee S.E."/>
            <person name="Jeon J."/>
            <person name="Kim H."/>
            <person name="Choi G."/>
            <person name="Song H."/>
            <person name="Lee J."/>
            <person name="Lee S.-C."/>
            <person name="Kwon J.-K."/>
            <person name="Lee H.-Y."/>
            <person name="Koo N."/>
            <person name="Hong Y."/>
            <person name="Kim R.W."/>
            <person name="Kang W.-H."/>
            <person name="Huh J.H."/>
            <person name="Kang B.-C."/>
            <person name="Yang T.-J."/>
            <person name="Lee Y.-H."/>
            <person name="Bennetzen J.L."/>
            <person name="Choi D."/>
        </authorList>
    </citation>
    <scope>NUCLEOTIDE SEQUENCE [LARGE SCALE GENOMIC DNA]</scope>
    <source>
        <strain evidence="9">cv. PBC81</strain>
    </source>
</reference>
<accession>A0A2G2V473</accession>
<sequence length="428" mass="48339">MHSPSEVHWKALKRVLRYLQEKLQLALHNQRVNDFKLHMYSDADWAGDSSRKQRTISHSSTEAEYRVAASALAETNWVTNLPHELHVSLPQRPTIYCDNVGATYLCANQVSHSRMKHIAVDFNFVRKQYYYDPVSGSKFQSKTEVLDFLVTGGKRRADTGGDATPSETRSSKKHKKSSSEKGKEKITYSYFDSVNQPESVCWVQMDSCADTCTPFIDGDMVPEGEREECDDGIPPDSSLQSETYISSETNATFETTKPEKADFVVEEGKEVDLATPVSVESESKMEVQMTKLVAEMVTPVHKVNRSVEVNVKRPSWMSEDWKFERIFHTNGASAGTVDIYYYEPVSGKKFWSMPEVLRFLKTGTMRKRSTGGDATSICWVLTDSSADTWAPFVHGNMVPEGQRQEWDAVFSTVSQRNANRDAGVSNVR</sequence>
<dbReference type="Pfam" id="PF01429">
    <property type="entry name" value="MBD"/>
    <property type="match status" value="1"/>
</dbReference>
<comment type="subcellular location">
    <subcellularLocation>
        <location evidence="1">Nucleus</location>
    </subcellularLocation>
</comment>
<keyword evidence="4" id="KW-0804">Transcription</keyword>
<gene>
    <name evidence="8" type="ORF">CQW23_32648</name>
</gene>
<keyword evidence="2" id="KW-0805">Transcription regulation</keyword>
<evidence type="ECO:0000256" key="2">
    <source>
        <dbReference type="ARBA" id="ARBA00023015"/>
    </source>
</evidence>
<evidence type="ECO:0000256" key="3">
    <source>
        <dbReference type="ARBA" id="ARBA00023125"/>
    </source>
</evidence>
<evidence type="ECO:0000313" key="9">
    <source>
        <dbReference type="Proteomes" id="UP000224567"/>
    </source>
</evidence>
<dbReference type="InterPro" id="IPR001739">
    <property type="entry name" value="Methyl_CpG_DNA-bd"/>
</dbReference>
<protein>
    <recommendedName>
        <fullName evidence="7">MBD domain-containing protein</fullName>
    </recommendedName>
</protein>
<dbReference type="STRING" id="33114.A0A2G2V473"/>
<dbReference type="Proteomes" id="UP000224567">
    <property type="component" value="Unassembled WGS sequence"/>
</dbReference>
<dbReference type="PROSITE" id="PS50982">
    <property type="entry name" value="MBD"/>
    <property type="match status" value="1"/>
</dbReference>
<dbReference type="SUPFAM" id="SSF54171">
    <property type="entry name" value="DNA-binding domain"/>
    <property type="match status" value="1"/>
</dbReference>
<dbReference type="OrthoDB" id="10072024at2759"/>
<evidence type="ECO:0000256" key="1">
    <source>
        <dbReference type="ARBA" id="ARBA00004123"/>
    </source>
</evidence>
<dbReference type="Gene3D" id="3.30.890.10">
    <property type="entry name" value="Methyl-cpg-binding Protein 2, Chain A"/>
    <property type="match status" value="2"/>
</dbReference>
<comment type="caution">
    <text evidence="8">The sequence shown here is derived from an EMBL/GenBank/DDBJ whole genome shotgun (WGS) entry which is preliminary data.</text>
</comment>
<evidence type="ECO:0000256" key="5">
    <source>
        <dbReference type="ARBA" id="ARBA00023242"/>
    </source>
</evidence>
<feature type="domain" description="MBD" evidence="7">
    <location>
        <begin position="307"/>
        <end position="375"/>
    </location>
</feature>
<proteinExistence type="predicted"/>
<dbReference type="CDD" id="cd09272">
    <property type="entry name" value="RNase_HI_RT_Ty1"/>
    <property type="match status" value="1"/>
</dbReference>